<organism evidence="3 4">
    <name type="scientific">Profundicola chukchiensis</name>
    <dbReference type="NCBI Taxonomy" id="2961959"/>
    <lineage>
        <taxon>Bacteria</taxon>
        <taxon>Pseudomonadati</taxon>
        <taxon>Bacteroidota</taxon>
        <taxon>Flavobacteriia</taxon>
        <taxon>Flavobacteriales</taxon>
        <taxon>Weeksellaceae</taxon>
        <taxon>Profundicola</taxon>
    </lineage>
</organism>
<comment type="caution">
    <text evidence="3">The sequence shown here is derived from an EMBL/GenBank/DDBJ whole genome shotgun (WGS) entry which is preliminary data.</text>
</comment>
<evidence type="ECO:0000313" key="3">
    <source>
        <dbReference type="EMBL" id="MDG4946540.1"/>
    </source>
</evidence>
<dbReference type="GO" id="GO:0004077">
    <property type="term" value="F:biotin--[biotin carboxyl-carrier protein] ligase activity"/>
    <property type="evidence" value="ECO:0007669"/>
    <property type="project" value="UniProtKB-EC"/>
</dbReference>
<dbReference type="InterPro" id="IPR045864">
    <property type="entry name" value="aa-tRNA-synth_II/BPL/LPL"/>
</dbReference>
<dbReference type="AlphaFoldDB" id="A0A9X4MZK3"/>
<dbReference type="PROSITE" id="PS51733">
    <property type="entry name" value="BPL_LPL_CATALYTIC"/>
    <property type="match status" value="1"/>
</dbReference>
<dbReference type="Pfam" id="PF03099">
    <property type="entry name" value="BPL_LplA_LipB"/>
    <property type="match status" value="1"/>
</dbReference>
<dbReference type="InterPro" id="IPR004143">
    <property type="entry name" value="BPL_LPL_catalytic"/>
</dbReference>
<reference evidence="3" key="1">
    <citation type="submission" date="2022-07" db="EMBL/GenBank/DDBJ databases">
        <title>Description and genome-wide analysis of Profundicola chukchiensis gen. nov., sp. nov., marine bacteria isolated from bottom sediments of the Chukchi Sea.</title>
        <authorList>
            <person name="Romanenko L."/>
            <person name="Otstavnykh N."/>
            <person name="Kurilenko V."/>
            <person name="Eremeev V."/>
            <person name="Velansky P."/>
            <person name="Mikhailov V."/>
            <person name="Isaeva M."/>
        </authorList>
    </citation>
    <scope>NUCLEOTIDE SEQUENCE</scope>
    <source>
        <strain evidence="3">KMM 9713</strain>
    </source>
</reference>
<name>A0A9X4MZK3_9FLAO</name>
<dbReference type="NCBIfam" id="TIGR00121">
    <property type="entry name" value="birA_ligase"/>
    <property type="match status" value="1"/>
</dbReference>
<sequence>MLKKLNFLHFESLGSTNQKLYQLTENNVPSWTVVSADKQSSGKGYANNVWLSEDYKNATFSFLLRYPFQVQEELAIFNMWISTEITRFLSNWQIVAQVKWPNDIILNNKKIAGILIETKLTGDKTKFCVIGLGININQVDFGELEHVSSLKLENKVLNFDIQEFIKSLMLHFYDNFYKMETKQFDLIYDTYNNQLFKKGKVSVFEINSQKMNGIIQYVNREGNLVVDLEDRGEKSFRHKEIKLLY</sequence>
<keyword evidence="4" id="KW-1185">Reference proteome</keyword>
<dbReference type="GO" id="GO:0005737">
    <property type="term" value="C:cytoplasm"/>
    <property type="evidence" value="ECO:0007669"/>
    <property type="project" value="TreeGrafter"/>
</dbReference>
<dbReference type="Proteomes" id="UP001152599">
    <property type="component" value="Unassembled WGS sequence"/>
</dbReference>
<evidence type="ECO:0000256" key="1">
    <source>
        <dbReference type="ARBA" id="ARBA00022598"/>
    </source>
</evidence>
<dbReference type="EMBL" id="JANCMU010000005">
    <property type="protein sequence ID" value="MDG4946540.1"/>
    <property type="molecule type" value="Genomic_DNA"/>
</dbReference>
<proteinExistence type="predicted"/>
<dbReference type="CDD" id="cd16442">
    <property type="entry name" value="BPL"/>
    <property type="match status" value="1"/>
</dbReference>
<dbReference type="InterPro" id="IPR004408">
    <property type="entry name" value="Biotin_CoA_COase_ligase"/>
</dbReference>
<gene>
    <name evidence="3" type="ORF">NMK71_08950</name>
</gene>
<dbReference type="EC" id="6.3.4.15" evidence="3"/>
<dbReference type="Gene3D" id="3.30.930.10">
    <property type="entry name" value="Bira Bifunctional Protein, Domain 2"/>
    <property type="match status" value="1"/>
</dbReference>
<accession>A0A9X4MZK3</accession>
<evidence type="ECO:0000259" key="2">
    <source>
        <dbReference type="PROSITE" id="PS51733"/>
    </source>
</evidence>
<protein>
    <submittedName>
        <fullName evidence="3">Biotin--[acetyl-CoA-carboxylase] ligase</fullName>
        <ecNumber evidence="3">6.3.4.15</ecNumber>
    </submittedName>
</protein>
<dbReference type="SUPFAM" id="SSF55681">
    <property type="entry name" value="Class II aaRS and biotin synthetases"/>
    <property type="match status" value="1"/>
</dbReference>
<dbReference type="PANTHER" id="PTHR12835">
    <property type="entry name" value="BIOTIN PROTEIN LIGASE"/>
    <property type="match status" value="1"/>
</dbReference>
<feature type="domain" description="BPL/LPL catalytic" evidence="2">
    <location>
        <begin position="1"/>
        <end position="180"/>
    </location>
</feature>
<evidence type="ECO:0000313" key="4">
    <source>
        <dbReference type="Proteomes" id="UP001152599"/>
    </source>
</evidence>
<dbReference type="PANTHER" id="PTHR12835:SF5">
    <property type="entry name" value="BIOTIN--PROTEIN LIGASE"/>
    <property type="match status" value="1"/>
</dbReference>
<dbReference type="RefSeq" id="WP_304420923.1">
    <property type="nucleotide sequence ID" value="NZ_JANCMU010000005.1"/>
</dbReference>
<keyword evidence="1 3" id="KW-0436">Ligase</keyword>